<reference evidence="3" key="1">
    <citation type="submission" date="2019-02" db="EMBL/GenBank/DDBJ databases">
        <authorList>
            <person name="Gruber-Vodicka R. H."/>
            <person name="Seah K. B. B."/>
        </authorList>
    </citation>
    <scope>NUCLEOTIDE SEQUENCE</scope>
    <source>
        <strain evidence="1">BECK_BZ163</strain>
        <strain evidence="3">BECK_BZ164</strain>
        <strain evidence="2">BECK_BZ165</strain>
    </source>
</reference>
<proteinExistence type="predicted"/>
<evidence type="ECO:0000313" key="1">
    <source>
        <dbReference type="EMBL" id="VFJ45792.1"/>
    </source>
</evidence>
<name>A0A450VRN2_9GAMM</name>
<dbReference type="EMBL" id="CAADFL010000040">
    <property type="protein sequence ID" value="VFK07427.1"/>
    <property type="molecule type" value="Genomic_DNA"/>
</dbReference>
<gene>
    <name evidence="1" type="ORF">BECKFM1743A_GA0114220_1002916</name>
    <name evidence="3" type="ORF">BECKFM1743B_GA0114221_1004016</name>
    <name evidence="2" type="ORF">BECKFM1743C_GA0114222_1003216</name>
</gene>
<evidence type="ECO:0000313" key="3">
    <source>
        <dbReference type="EMBL" id="VFK07427.1"/>
    </source>
</evidence>
<organism evidence="3">
    <name type="scientific">Candidatus Kentrum sp. FM</name>
    <dbReference type="NCBI Taxonomy" id="2126340"/>
    <lineage>
        <taxon>Bacteria</taxon>
        <taxon>Pseudomonadati</taxon>
        <taxon>Pseudomonadota</taxon>
        <taxon>Gammaproteobacteria</taxon>
        <taxon>Candidatus Kentrum</taxon>
    </lineage>
</organism>
<evidence type="ECO:0000313" key="2">
    <source>
        <dbReference type="EMBL" id="VFJ45978.1"/>
    </source>
</evidence>
<dbReference type="EMBL" id="CAADEZ010000029">
    <property type="protein sequence ID" value="VFJ45792.1"/>
    <property type="molecule type" value="Genomic_DNA"/>
</dbReference>
<dbReference type="EMBL" id="CAADFA010000032">
    <property type="protein sequence ID" value="VFJ45978.1"/>
    <property type="molecule type" value="Genomic_DNA"/>
</dbReference>
<protein>
    <submittedName>
        <fullName evidence="3">Uncharacterized protein</fullName>
    </submittedName>
</protein>
<sequence>MFVIRLFDNTRGAGSTRIGNGVGAGKLQKAARELLIVLRTAMSFDWLSMETKGDCRSLSGVLMARIIDALAAFSGAGRALRKSPDCARQQGKNDRKSRVYTE</sequence>
<accession>A0A450VRN2</accession>
<dbReference type="AlphaFoldDB" id="A0A450VRN2"/>